<dbReference type="Pfam" id="PF12947">
    <property type="entry name" value="EGF_3"/>
    <property type="match status" value="2"/>
</dbReference>
<sequence length="250" mass="27495">MLTLLVALPECSDGSNNCSTNADCVEEYLYFSCVCSDGFAFNGTDCEAVESNYISFKILNLDPTKDYENKTSLDYLELTAVLEELVRNITGDILAVDLIDVRLPDTGVIFQLNTTRSDTDSVEGAIFDEAADDRLGKFVLEGNATTFGPVSLLVALPECSDGTNNCSTNADCVEEYLYFSCVCSDGFVFNGTDCEAVESNYISFRVLDLDPTKDYENKTSPDYLDLQDILEELVANITGEILSVELFDVR</sequence>
<dbReference type="PROSITE" id="PS01186">
    <property type="entry name" value="EGF_2"/>
    <property type="match status" value="2"/>
</dbReference>
<evidence type="ECO:0000256" key="2">
    <source>
        <dbReference type="ARBA" id="ARBA00022729"/>
    </source>
</evidence>
<keyword evidence="1 5" id="KW-0245">EGF-like domain</keyword>
<name>A0A9J7LV71_BRAFL</name>
<protein>
    <submittedName>
        <fullName evidence="8">Uncharacterized protein LOC118425019</fullName>
    </submittedName>
</protein>
<keyword evidence="2" id="KW-0732">Signal</keyword>
<dbReference type="PROSITE" id="PS50026">
    <property type="entry name" value="EGF_3"/>
    <property type="match status" value="2"/>
</dbReference>
<dbReference type="PANTHER" id="PTHR24039">
    <property type="entry name" value="FIBRILLIN-RELATED"/>
    <property type="match status" value="1"/>
</dbReference>
<organism evidence="7 8">
    <name type="scientific">Branchiostoma floridae</name>
    <name type="common">Florida lancelet</name>
    <name type="synonym">Amphioxus</name>
    <dbReference type="NCBI Taxonomy" id="7739"/>
    <lineage>
        <taxon>Eukaryota</taxon>
        <taxon>Metazoa</taxon>
        <taxon>Chordata</taxon>
        <taxon>Cephalochordata</taxon>
        <taxon>Leptocardii</taxon>
        <taxon>Amphioxiformes</taxon>
        <taxon>Branchiostomatidae</taxon>
        <taxon>Branchiostoma</taxon>
    </lineage>
</organism>
<evidence type="ECO:0000256" key="5">
    <source>
        <dbReference type="PROSITE-ProRule" id="PRU00076"/>
    </source>
</evidence>
<keyword evidence="3" id="KW-0677">Repeat</keyword>
<gene>
    <name evidence="8" type="primary">LOC118425019</name>
</gene>
<evidence type="ECO:0000256" key="4">
    <source>
        <dbReference type="ARBA" id="ARBA00023157"/>
    </source>
</evidence>
<reference evidence="8" key="2">
    <citation type="submission" date="2025-08" db="UniProtKB">
        <authorList>
            <consortium name="RefSeq"/>
        </authorList>
    </citation>
    <scope>IDENTIFICATION</scope>
    <source>
        <strain evidence="8">S238N-H82</strain>
        <tissue evidence="8">Testes</tissue>
    </source>
</reference>
<evidence type="ECO:0000259" key="6">
    <source>
        <dbReference type="PROSITE" id="PS50026"/>
    </source>
</evidence>
<dbReference type="Proteomes" id="UP000001554">
    <property type="component" value="Chromosome 10"/>
</dbReference>
<dbReference type="OMA" id="GTIDGGW"/>
<dbReference type="SMART" id="SM00181">
    <property type="entry name" value="EGF"/>
    <property type="match status" value="2"/>
</dbReference>
<evidence type="ECO:0000256" key="3">
    <source>
        <dbReference type="ARBA" id="ARBA00022737"/>
    </source>
</evidence>
<dbReference type="KEGG" id="bfo:118425019"/>
<proteinExistence type="predicted"/>
<dbReference type="PANTHER" id="PTHR24039:SF57">
    <property type="entry name" value="FIBROPELLIN-2"/>
    <property type="match status" value="1"/>
</dbReference>
<accession>A0A9J7LV71</accession>
<keyword evidence="4" id="KW-1015">Disulfide bond</keyword>
<comment type="caution">
    <text evidence="5">Lacks conserved residue(s) required for the propagation of feature annotation.</text>
</comment>
<dbReference type="AlphaFoldDB" id="A0A9J7LV71"/>
<reference evidence="7" key="1">
    <citation type="journal article" date="2020" name="Nat. Ecol. Evol.">
        <title>Deeply conserved synteny resolves early events in vertebrate evolution.</title>
        <authorList>
            <person name="Simakov O."/>
            <person name="Marletaz F."/>
            <person name="Yue J.X."/>
            <person name="O'Connell B."/>
            <person name="Jenkins J."/>
            <person name="Brandt A."/>
            <person name="Calef R."/>
            <person name="Tung C.H."/>
            <person name="Huang T.K."/>
            <person name="Schmutz J."/>
            <person name="Satoh N."/>
            <person name="Yu J.K."/>
            <person name="Putnam N.H."/>
            <person name="Green R.E."/>
            <person name="Rokhsar D.S."/>
        </authorList>
    </citation>
    <scope>NUCLEOTIDE SEQUENCE [LARGE SCALE GENOMIC DNA]</scope>
    <source>
        <strain evidence="7">S238N-H82</strain>
    </source>
</reference>
<dbReference type="SUPFAM" id="SSF57196">
    <property type="entry name" value="EGF/Laminin"/>
    <property type="match status" value="1"/>
</dbReference>
<keyword evidence="7" id="KW-1185">Reference proteome</keyword>
<dbReference type="InterPro" id="IPR000742">
    <property type="entry name" value="EGF"/>
</dbReference>
<dbReference type="Gene3D" id="2.10.25.10">
    <property type="entry name" value="Laminin"/>
    <property type="match status" value="2"/>
</dbReference>
<feature type="domain" description="EGF-like" evidence="6">
    <location>
        <begin position="155"/>
        <end position="195"/>
    </location>
</feature>
<dbReference type="InterPro" id="IPR024731">
    <property type="entry name" value="NELL2-like_EGF"/>
</dbReference>
<evidence type="ECO:0000313" key="8">
    <source>
        <dbReference type="RefSeq" id="XP_035689727.1"/>
    </source>
</evidence>
<evidence type="ECO:0000256" key="1">
    <source>
        <dbReference type="ARBA" id="ARBA00022536"/>
    </source>
</evidence>
<dbReference type="GeneID" id="118425019"/>
<dbReference type="RefSeq" id="XP_035689727.1">
    <property type="nucleotide sequence ID" value="XM_035833834.1"/>
</dbReference>
<evidence type="ECO:0000313" key="7">
    <source>
        <dbReference type="Proteomes" id="UP000001554"/>
    </source>
</evidence>
<feature type="domain" description="EGF-like" evidence="6">
    <location>
        <begin position="7"/>
        <end position="47"/>
    </location>
</feature>